<evidence type="ECO:0000313" key="3">
    <source>
        <dbReference type="Proteomes" id="UP000236291"/>
    </source>
</evidence>
<dbReference type="AlphaFoldDB" id="A0A2K3K697"/>
<dbReference type="EMBL" id="ASHM01089096">
    <property type="protein sequence ID" value="PNX62977.1"/>
    <property type="molecule type" value="Genomic_DNA"/>
</dbReference>
<reference evidence="1 3" key="2">
    <citation type="journal article" date="2017" name="Front. Plant Sci.">
        <title>Gene Classification and Mining of Molecular Markers Useful in Red Clover (Trifolium pratense) Breeding.</title>
        <authorList>
            <person name="Istvanek J."/>
            <person name="Dluhosova J."/>
            <person name="Dluhos P."/>
            <person name="Patkova L."/>
            <person name="Nedelnik J."/>
            <person name="Repkova J."/>
        </authorList>
    </citation>
    <scope>NUCLEOTIDE SEQUENCE [LARGE SCALE GENOMIC DNA]</scope>
    <source>
        <strain evidence="3">cv. Tatra</strain>
        <tissue evidence="1">Young leaves</tissue>
    </source>
</reference>
<evidence type="ECO:0000313" key="1">
    <source>
        <dbReference type="EMBL" id="PNX61791.1"/>
    </source>
</evidence>
<proteinExistence type="predicted"/>
<organism evidence="1 3">
    <name type="scientific">Trifolium pratense</name>
    <name type="common">Red clover</name>
    <dbReference type="NCBI Taxonomy" id="57577"/>
    <lineage>
        <taxon>Eukaryota</taxon>
        <taxon>Viridiplantae</taxon>
        <taxon>Streptophyta</taxon>
        <taxon>Embryophyta</taxon>
        <taxon>Tracheophyta</taxon>
        <taxon>Spermatophyta</taxon>
        <taxon>Magnoliopsida</taxon>
        <taxon>eudicotyledons</taxon>
        <taxon>Gunneridae</taxon>
        <taxon>Pentapetalae</taxon>
        <taxon>rosids</taxon>
        <taxon>fabids</taxon>
        <taxon>Fabales</taxon>
        <taxon>Fabaceae</taxon>
        <taxon>Papilionoideae</taxon>
        <taxon>50 kb inversion clade</taxon>
        <taxon>NPAAA clade</taxon>
        <taxon>Hologalegina</taxon>
        <taxon>IRL clade</taxon>
        <taxon>Trifolieae</taxon>
        <taxon>Trifolium</taxon>
    </lineage>
</organism>
<name>A0A2K3K697_TRIPR</name>
<gene>
    <name evidence="1" type="ORF">L195_g052638</name>
    <name evidence="2" type="ORF">L195_g053273</name>
</gene>
<dbReference type="EMBL" id="ASHM01086129">
    <property type="protein sequence ID" value="PNX61791.1"/>
    <property type="molecule type" value="Genomic_DNA"/>
</dbReference>
<accession>A0A2K3K697</accession>
<evidence type="ECO:0000313" key="2">
    <source>
        <dbReference type="EMBL" id="PNX62977.1"/>
    </source>
</evidence>
<sequence length="70" mass="8372">MENSLSTMDYEPPYPSTTKDMETIRYYFDNETLFMATRNFFTNDLNILYRMHAVSLIATVTHDFKLRFDS</sequence>
<comment type="caution">
    <text evidence="1">The sequence shown here is derived from an EMBL/GenBank/DDBJ whole genome shotgun (WGS) entry which is preliminary data.</text>
</comment>
<reference evidence="1 3" key="1">
    <citation type="journal article" date="2014" name="Am. J. Bot.">
        <title>Genome assembly and annotation for red clover (Trifolium pratense; Fabaceae).</title>
        <authorList>
            <person name="Istvanek J."/>
            <person name="Jaros M."/>
            <person name="Krenek A."/>
            <person name="Repkova J."/>
        </authorList>
    </citation>
    <scope>NUCLEOTIDE SEQUENCE [LARGE SCALE GENOMIC DNA]</scope>
    <source>
        <strain evidence="3">cv. Tatra</strain>
        <tissue evidence="1">Young leaves</tissue>
    </source>
</reference>
<protein>
    <submittedName>
        <fullName evidence="1">Uncharacterized protein</fullName>
    </submittedName>
</protein>
<dbReference type="Proteomes" id="UP000236291">
    <property type="component" value="Unassembled WGS sequence"/>
</dbReference>